<dbReference type="InterPro" id="IPR027353">
    <property type="entry name" value="NET_dom"/>
</dbReference>
<dbReference type="PROSITE" id="PS51525">
    <property type="entry name" value="NET"/>
    <property type="match status" value="1"/>
</dbReference>
<feature type="compositionally biased region" description="Polar residues" evidence="2">
    <location>
        <begin position="649"/>
        <end position="662"/>
    </location>
</feature>
<keyword evidence="3" id="KW-1133">Transmembrane helix</keyword>
<dbReference type="Pfam" id="PF10032">
    <property type="entry name" value="Pho88"/>
    <property type="match status" value="1"/>
</dbReference>
<dbReference type="GO" id="GO:0005739">
    <property type="term" value="C:mitochondrion"/>
    <property type="evidence" value="ECO:0007669"/>
    <property type="project" value="TreeGrafter"/>
</dbReference>
<evidence type="ECO:0000313" key="6">
    <source>
        <dbReference type="Proteomes" id="UP000591131"/>
    </source>
</evidence>
<dbReference type="CDD" id="cd04369">
    <property type="entry name" value="Bromodomain"/>
    <property type="match status" value="1"/>
</dbReference>
<dbReference type="OrthoDB" id="444203at2759"/>
<dbReference type="Pfam" id="PF00439">
    <property type="entry name" value="Bromodomain"/>
    <property type="match status" value="1"/>
</dbReference>
<dbReference type="InterPro" id="IPR001487">
    <property type="entry name" value="Bromodomain"/>
</dbReference>
<feature type="domain" description="NET" evidence="4">
    <location>
        <begin position="706"/>
        <end position="790"/>
    </location>
</feature>
<name>A0A7J6L2G3_PERCH</name>
<dbReference type="GO" id="GO:0005783">
    <property type="term" value="C:endoplasmic reticulum"/>
    <property type="evidence" value="ECO:0007669"/>
    <property type="project" value="InterPro"/>
</dbReference>
<feature type="compositionally biased region" description="Basic and acidic residues" evidence="2">
    <location>
        <begin position="633"/>
        <end position="645"/>
    </location>
</feature>
<organism evidence="5 6">
    <name type="scientific">Perkinsus chesapeaki</name>
    <name type="common">Clam parasite</name>
    <name type="synonym">Perkinsus andrewsi</name>
    <dbReference type="NCBI Taxonomy" id="330153"/>
    <lineage>
        <taxon>Eukaryota</taxon>
        <taxon>Sar</taxon>
        <taxon>Alveolata</taxon>
        <taxon>Perkinsozoa</taxon>
        <taxon>Perkinsea</taxon>
        <taxon>Perkinsida</taxon>
        <taxon>Perkinsidae</taxon>
        <taxon>Perkinsus</taxon>
    </lineage>
</organism>
<feature type="region of interest" description="Disordered" evidence="2">
    <location>
        <begin position="684"/>
        <end position="714"/>
    </location>
</feature>
<accession>A0A7J6L2G3</accession>
<evidence type="ECO:0000313" key="5">
    <source>
        <dbReference type="EMBL" id="KAF4653648.1"/>
    </source>
</evidence>
<dbReference type="AlphaFoldDB" id="A0A7J6L2G3"/>
<dbReference type="SUPFAM" id="SSF47370">
    <property type="entry name" value="Bromodomain"/>
    <property type="match status" value="1"/>
</dbReference>
<feature type="transmembrane region" description="Helical" evidence="3">
    <location>
        <begin position="116"/>
        <end position="137"/>
    </location>
</feature>
<dbReference type="PANTHER" id="PTHR28112">
    <property type="entry name" value="SRP-INDEPENDENT TARGETING PROTEIN 3"/>
    <property type="match status" value="1"/>
</dbReference>
<comment type="caution">
    <text evidence="5">The sequence shown here is derived from an EMBL/GenBank/DDBJ whole genome shotgun (WGS) entry which is preliminary data.</text>
</comment>
<keyword evidence="3" id="KW-0812">Transmembrane</keyword>
<dbReference type="PANTHER" id="PTHR28112:SF1">
    <property type="entry name" value="SRP-INDEPENDENT TARGETING PROTEIN 3"/>
    <property type="match status" value="1"/>
</dbReference>
<feature type="region of interest" description="Disordered" evidence="2">
    <location>
        <begin position="591"/>
        <end position="662"/>
    </location>
</feature>
<keyword evidence="3" id="KW-0472">Membrane</keyword>
<evidence type="ECO:0000256" key="1">
    <source>
        <dbReference type="ARBA" id="ARBA00023117"/>
    </source>
</evidence>
<feature type="region of interest" description="Disordered" evidence="2">
    <location>
        <begin position="349"/>
        <end position="398"/>
    </location>
</feature>
<feature type="transmembrane region" description="Helical" evidence="3">
    <location>
        <begin position="20"/>
        <end position="39"/>
    </location>
</feature>
<reference evidence="5 6" key="1">
    <citation type="submission" date="2020-04" db="EMBL/GenBank/DDBJ databases">
        <title>Perkinsus chesapeaki whole genome sequence.</title>
        <authorList>
            <person name="Bogema D.R."/>
        </authorList>
    </citation>
    <scope>NUCLEOTIDE SEQUENCE [LARGE SCALE GENOMIC DNA]</scope>
    <source>
        <strain evidence="5">ATCC PRA-425</strain>
    </source>
</reference>
<feature type="compositionally biased region" description="Low complexity" evidence="2">
    <location>
        <begin position="423"/>
        <end position="432"/>
    </location>
</feature>
<evidence type="ECO:0000256" key="2">
    <source>
        <dbReference type="SAM" id="MobiDB-lite"/>
    </source>
</evidence>
<feature type="region of interest" description="Disordered" evidence="2">
    <location>
        <begin position="811"/>
        <end position="854"/>
    </location>
</feature>
<keyword evidence="1" id="KW-0103">Bromodomain</keyword>
<evidence type="ECO:0000256" key="3">
    <source>
        <dbReference type="SAM" id="Phobius"/>
    </source>
</evidence>
<feature type="region of interest" description="Disordered" evidence="2">
    <location>
        <begin position="236"/>
        <end position="258"/>
    </location>
</feature>
<feature type="compositionally biased region" description="Low complexity" evidence="2">
    <location>
        <begin position="821"/>
        <end position="837"/>
    </location>
</feature>
<feature type="region of interest" description="Disordered" evidence="2">
    <location>
        <begin position="414"/>
        <end position="435"/>
    </location>
</feature>
<feature type="transmembrane region" description="Helical" evidence="3">
    <location>
        <begin position="45"/>
        <end position="66"/>
    </location>
</feature>
<dbReference type="EMBL" id="JAAPAO010000800">
    <property type="protein sequence ID" value="KAF4653648.1"/>
    <property type="molecule type" value="Genomic_DNA"/>
</dbReference>
<feature type="compositionally biased region" description="Polar residues" evidence="2">
    <location>
        <begin position="388"/>
        <end position="398"/>
    </location>
</feature>
<evidence type="ECO:0000259" key="4">
    <source>
        <dbReference type="PROSITE" id="PS51525"/>
    </source>
</evidence>
<proteinExistence type="predicted"/>
<dbReference type="InterPro" id="IPR036427">
    <property type="entry name" value="Bromodomain-like_sf"/>
</dbReference>
<protein>
    <recommendedName>
        <fullName evidence="4">NET domain-containing protein</fullName>
    </recommendedName>
</protein>
<dbReference type="Gene3D" id="1.20.920.10">
    <property type="entry name" value="Bromodomain-like"/>
    <property type="match status" value="1"/>
</dbReference>
<dbReference type="GO" id="GO:0045047">
    <property type="term" value="P:protein targeting to ER"/>
    <property type="evidence" value="ECO:0007669"/>
    <property type="project" value="InterPro"/>
</dbReference>
<dbReference type="Proteomes" id="UP000591131">
    <property type="component" value="Unassembled WGS sequence"/>
</dbReference>
<sequence>MAQSKRKNESQPVPPQKPKLWRAFLPIGVLLLLKQLPLSEDTMTIIGRVIFAIRLVAQTGVFLMIYRSIRKNTEGDKEIVPAHEKDAGLGQMEPVEAMTVNQYDTSKLMDLVQNQLIQILIVVFIHYRMGYVQPLILSSVMALMNLSDSEVFKIHILKQDPHEHRGLRRPFGGINPQKSGFSALVDQFMEATDEEDVPKKGKGAKPSKKVGQPRHVVIVKVWGLSSSIMSNITTPDEAPIEADTPAVEPSQADSPPVVLDSINESMKKEDVGENSGTVEESSDPHHEFALDANVNRQPEGHTFRGELFLSLSELDSVREALQGSNFDIEEVKTPPASPRAELSFVAATARRRTRTSTTTGPGQPGSTVDGVSERSVGANNGKRKRGESTASLPNSPASTTMRMDLKAEQGFEAKPVGKKPNTASNAPMAPAAGGAGSPILMRGKAPGARIVMPKGAVSRIGSDGAHFRAVLLGVLNTIEADQGFSGADSIPYWFSHPVLPRLVEGVSFSACQLPINLGHIRQMVEEGKYNTHLELERDLRRIVRFALRSYPKDSQPFKAAERLNKLCTELMFDASYRIENAEYLEAQYPALEEPQESATSTSSAYRHHHSTGGGHKGSKQPAAAAGGGGGSGRARDKESAKEGYKKNRNSSVGSSKATESELTAQIEQLQDKISELTQFVSNLSETPRAGPPASGTKESSVKGGSAGGARGPALPLTAEEKIKLEEDMNQLTPEDLCQVVDKKLRNLPGVVLDPVTGMLQELDVDLMAPRDQRNLKRYVARLLNLRNQKVKENEERAREIVAQQRAFAQLQEAQRRRRTNSSSSSSSSSGDSSSSDSSSDEESDRETELARLFRKGTAVSAAAAAAAQQHGGMPR</sequence>
<dbReference type="InterPro" id="IPR012098">
    <property type="entry name" value="SND3_fun"/>
</dbReference>
<gene>
    <name evidence="5" type="ORF">FOL47_010412</name>
</gene>
<keyword evidence="6" id="KW-1185">Reference proteome</keyword>